<dbReference type="AlphaFoldDB" id="A0A1B1YQD5"/>
<reference evidence="3" key="1">
    <citation type="submission" date="2016-03" db="EMBL/GenBank/DDBJ databases">
        <title>Complete genome sequence of Solimmundus cernigliae, representing a novel lineage of polycyclic aromatic hydrocarbon degraders within the Gammaproteobacteria.</title>
        <authorList>
            <person name="Singleton D.R."/>
            <person name="Dickey A.N."/>
            <person name="Scholl E.H."/>
            <person name="Wright F.A."/>
            <person name="Aitken M.D."/>
        </authorList>
    </citation>
    <scope>NUCLEOTIDE SEQUENCE [LARGE SCALE GENOMIC DNA]</scope>
    <source>
        <strain evidence="3">TR3.2</strain>
    </source>
</reference>
<keyword evidence="3" id="KW-1185">Reference proteome</keyword>
<dbReference type="Gene3D" id="2.50.20.10">
    <property type="entry name" value="Lipoprotein localisation LolA/LolB/LppX"/>
    <property type="match status" value="1"/>
</dbReference>
<evidence type="ECO:0000256" key="1">
    <source>
        <dbReference type="SAM" id="SignalP"/>
    </source>
</evidence>
<dbReference type="OrthoDB" id="5937151at2"/>
<protein>
    <recommendedName>
        <fullName evidence="4">Outer membrane lipoprotein-sorting protein</fullName>
    </recommendedName>
</protein>
<dbReference type="InParanoid" id="A0A1B1YQD5"/>
<evidence type="ECO:0008006" key="4">
    <source>
        <dbReference type="Google" id="ProtNLM"/>
    </source>
</evidence>
<dbReference type="Proteomes" id="UP000092952">
    <property type="component" value="Chromosome"/>
</dbReference>
<organism evidence="2 3">
    <name type="scientific">Immundisolibacter cernigliae</name>
    <dbReference type="NCBI Taxonomy" id="1810504"/>
    <lineage>
        <taxon>Bacteria</taxon>
        <taxon>Pseudomonadati</taxon>
        <taxon>Pseudomonadota</taxon>
        <taxon>Gammaproteobacteria</taxon>
        <taxon>Immundisolibacterales</taxon>
        <taxon>Immundisolibacteraceae</taxon>
        <taxon>Immundisolibacter</taxon>
    </lineage>
</organism>
<dbReference type="InterPro" id="IPR010752">
    <property type="entry name" value="DUF1329"/>
</dbReference>
<name>A0A1B1YQD5_9GAMM</name>
<dbReference type="STRING" id="1810504.PG2T_01210"/>
<evidence type="ECO:0000313" key="3">
    <source>
        <dbReference type="Proteomes" id="UP000092952"/>
    </source>
</evidence>
<evidence type="ECO:0000313" key="2">
    <source>
        <dbReference type="EMBL" id="ANX02943.1"/>
    </source>
</evidence>
<gene>
    <name evidence="2" type="ORF">PG2T_01210</name>
</gene>
<proteinExistence type="predicted"/>
<feature type="chain" id="PRO_5008532983" description="Outer membrane lipoprotein-sorting protein" evidence="1">
    <location>
        <begin position="29"/>
        <end position="425"/>
    </location>
</feature>
<dbReference type="RefSeq" id="WP_068802456.1">
    <property type="nucleotide sequence ID" value="NZ_CP014671.1"/>
</dbReference>
<feature type="signal peptide" evidence="1">
    <location>
        <begin position="1"/>
        <end position="28"/>
    </location>
</feature>
<accession>A0A1B1YQD5</accession>
<dbReference type="EMBL" id="CP014671">
    <property type="protein sequence ID" value="ANX02943.1"/>
    <property type="molecule type" value="Genomic_DNA"/>
</dbReference>
<dbReference type="Pfam" id="PF07044">
    <property type="entry name" value="DUF1329"/>
    <property type="match status" value="1"/>
</dbReference>
<dbReference type="CDD" id="cd16329">
    <property type="entry name" value="LolA_like"/>
    <property type="match status" value="1"/>
</dbReference>
<sequence length="425" mass="47308">MDSLFTPRTAARLALCGLLAAGSTLADAAELPPGTRIDAKNVDAVQTDSFEGHTIADLMPPSMLRAVKEAGMVIDLKASTPMKYNARVIEATKLQGATAGIDDKRHLTGFTTGIPFMNISDTDPQGGLKLIYNIMRSPWFADAVDFDPMVFLTTTKAQGLSKELHTKYGRLLQNGRLSQPYILADDGVVKREMLMFTYPNDVRGVGTLTVQYADGRLPDVYAYIKAVRRVRRLSGSAWADPVVGTDLLTDETFGLNIDPIWYPEYKITGKRWILASLHSQSAGAKLDAGTAEARYAQLTLKPGDGMGFTENYEPREVWTLEATMPRGHLAGRKLIYVDADPYYPLMHWQEIYDRKDELWRLLYHSWVSTVRDDGQPGIYPSIIWVPDLQRERATFAYLNPTTAHANFADADPANYSPQAIPRLLQ</sequence>
<dbReference type="KEGG" id="gbi:PG2T_01210"/>
<keyword evidence="1" id="KW-0732">Signal</keyword>